<feature type="transmembrane region" description="Helical" evidence="17">
    <location>
        <begin position="134"/>
        <end position="156"/>
    </location>
</feature>
<comment type="catalytic activity">
    <reaction evidence="16">
        <text>K(+)(in) + H(+)(out) = K(+)(out) + H(+)(in)</text>
        <dbReference type="Rhea" id="RHEA:29467"/>
        <dbReference type="ChEBI" id="CHEBI:15378"/>
        <dbReference type="ChEBI" id="CHEBI:29103"/>
    </reaction>
</comment>
<evidence type="ECO:0000256" key="3">
    <source>
        <dbReference type="ARBA" id="ARBA00022538"/>
    </source>
</evidence>
<dbReference type="InterPro" id="IPR018422">
    <property type="entry name" value="Cation/H_exchanger_CPA1"/>
</dbReference>
<dbReference type="GO" id="GO:0005886">
    <property type="term" value="C:plasma membrane"/>
    <property type="evidence" value="ECO:0007669"/>
    <property type="project" value="TreeGrafter"/>
</dbReference>
<sequence length="625" mass="67725">MGVGLGLGAAMSRLGLLSTSDYSSIVSINIFVALLCACIVIGHLLEEYRWVNESITALLIGLFTGAVILLSTQGKNSRILVFSEDLFFIYLLPPIIFNAGVVNDATSVVLFNAIQNFDLVHIDATVVLEVVGNFFYLFFTSTFLGVFAGLLSAYIIKTLYFGRHSTDREVSLMMLMAYLSYMLAELLDLSGILTVFFCGIVMSHYTWHNAYLRYIPVPVYFLTKRTRHGNRVKRTAGGGTWTGQTRKNEIVSARGDVVGFKAMFSFCIGGGDDDCSTKPSKKTTGFVMYEYELPSTANKGVRRQRSAREIARSRKRKREETLRAPAAETNIAASVRHPTQISEAGLEYDSTEFADSSTLTDEAALALAGIPLRQFAADRSSAPPTYLSADIISLFSNSSTEMTIGVDQQQPIPYPYHGDELVTTNADIFEVGECGYYSTAPEYADSITLTSGAPADVGTSSSTYAADYSALGMAADVNLQPIPYHGLWTEMMNAGISYGLGGDTYTGDVVGSTAVEGAGDRQPPPLPYELTGMTTAAATADQQLLLAPDQDQQAVVDEAGSLDQLLSVLDEEGFSDWHDWVLDAEPSLPPLVDSGMPFRDCWMPPIPLSDSGIAYSAAIEGNKHA</sequence>
<dbReference type="GO" id="GO:0015385">
    <property type="term" value="F:sodium:proton antiporter activity"/>
    <property type="evidence" value="ECO:0007669"/>
    <property type="project" value="InterPro"/>
</dbReference>
<dbReference type="GO" id="GO:0051453">
    <property type="term" value="P:regulation of intracellular pH"/>
    <property type="evidence" value="ECO:0007669"/>
    <property type="project" value="TreeGrafter"/>
</dbReference>
<dbReference type="GO" id="GO:0003677">
    <property type="term" value="F:DNA binding"/>
    <property type="evidence" value="ECO:0007669"/>
    <property type="project" value="UniProtKB-KW"/>
</dbReference>
<dbReference type="EMBL" id="LR862130">
    <property type="protein sequence ID" value="CAD1829639.1"/>
    <property type="molecule type" value="Genomic_DNA"/>
</dbReference>
<organism evidence="19">
    <name type="scientific">Ananas comosus var. bracteatus</name>
    <name type="common">red pineapple</name>
    <dbReference type="NCBI Taxonomy" id="296719"/>
    <lineage>
        <taxon>Eukaryota</taxon>
        <taxon>Viridiplantae</taxon>
        <taxon>Streptophyta</taxon>
        <taxon>Embryophyta</taxon>
        <taxon>Tracheophyta</taxon>
        <taxon>Spermatophyta</taxon>
        <taxon>Magnoliopsida</taxon>
        <taxon>Liliopsida</taxon>
        <taxon>Poales</taxon>
        <taxon>Bromeliaceae</taxon>
        <taxon>Bromelioideae</taxon>
        <taxon>Ananas</taxon>
    </lineage>
</organism>
<keyword evidence="6 17" id="KW-1133">Transmembrane helix</keyword>
<dbReference type="InterPro" id="IPR006153">
    <property type="entry name" value="Cation/H_exchanger_TM"/>
</dbReference>
<evidence type="ECO:0000259" key="18">
    <source>
        <dbReference type="PROSITE" id="PS51005"/>
    </source>
</evidence>
<feature type="transmembrane region" description="Helical" evidence="17">
    <location>
        <begin position="177"/>
        <end position="202"/>
    </location>
</feature>
<evidence type="ECO:0000256" key="12">
    <source>
        <dbReference type="ARBA" id="ARBA00023163"/>
    </source>
</evidence>
<evidence type="ECO:0000256" key="1">
    <source>
        <dbReference type="ARBA" id="ARBA00004141"/>
    </source>
</evidence>
<dbReference type="InterPro" id="IPR003441">
    <property type="entry name" value="NAC-dom"/>
</dbReference>
<evidence type="ECO:0000256" key="17">
    <source>
        <dbReference type="SAM" id="Phobius"/>
    </source>
</evidence>
<name>A0A6V7PFI4_ANACO</name>
<dbReference type="PROSITE" id="PS51005">
    <property type="entry name" value="NAC"/>
    <property type="match status" value="1"/>
</dbReference>
<comment type="catalytic activity">
    <reaction evidence="15">
        <text>Na(+)(in) + H(+)(out) = Na(+)(out) + H(+)(in)</text>
        <dbReference type="Rhea" id="RHEA:29419"/>
        <dbReference type="ChEBI" id="CHEBI:15378"/>
        <dbReference type="ChEBI" id="CHEBI:29101"/>
    </reaction>
</comment>
<evidence type="ECO:0000256" key="16">
    <source>
        <dbReference type="ARBA" id="ARBA00047912"/>
    </source>
</evidence>
<evidence type="ECO:0000256" key="15">
    <source>
        <dbReference type="ARBA" id="ARBA00047524"/>
    </source>
</evidence>
<accession>A0A6V7PFI4</accession>
<dbReference type="AlphaFoldDB" id="A0A6V7PFI4"/>
<dbReference type="PANTHER" id="PTHR10110">
    <property type="entry name" value="SODIUM/HYDROGEN EXCHANGER"/>
    <property type="match status" value="1"/>
</dbReference>
<feature type="transmembrane region" description="Helical" evidence="17">
    <location>
        <begin position="86"/>
        <end position="114"/>
    </location>
</feature>
<feature type="domain" description="NAC" evidence="18">
    <location>
        <begin position="157"/>
        <end position="316"/>
    </location>
</feature>
<evidence type="ECO:0000313" key="19">
    <source>
        <dbReference type="EMBL" id="CAD1829639.1"/>
    </source>
</evidence>
<keyword evidence="10" id="KW-0238">DNA-binding</keyword>
<evidence type="ECO:0000256" key="8">
    <source>
        <dbReference type="ARBA" id="ARBA00023053"/>
    </source>
</evidence>
<reference evidence="19" key="1">
    <citation type="submission" date="2020-07" db="EMBL/GenBank/DDBJ databases">
        <authorList>
            <person name="Lin J."/>
        </authorList>
    </citation>
    <scope>NUCLEOTIDE SEQUENCE</scope>
</reference>
<keyword evidence="5" id="KW-0630">Potassium</keyword>
<dbReference type="GO" id="GO:0098719">
    <property type="term" value="P:sodium ion import across plasma membrane"/>
    <property type="evidence" value="ECO:0007669"/>
    <property type="project" value="TreeGrafter"/>
</dbReference>
<keyword evidence="3" id="KW-0633">Potassium transport</keyword>
<evidence type="ECO:0000256" key="7">
    <source>
        <dbReference type="ARBA" id="ARBA00023015"/>
    </source>
</evidence>
<protein>
    <recommendedName>
        <fullName evidence="18">NAC domain-containing protein</fullName>
    </recommendedName>
</protein>
<dbReference type="GO" id="GO:0006355">
    <property type="term" value="P:regulation of DNA-templated transcription"/>
    <property type="evidence" value="ECO:0007669"/>
    <property type="project" value="InterPro"/>
</dbReference>
<feature type="transmembrane region" description="Helical" evidence="17">
    <location>
        <begin position="54"/>
        <end position="74"/>
    </location>
</feature>
<dbReference type="PANTHER" id="PTHR10110:SF117">
    <property type="entry name" value="SODIUM_HYDROGEN EXCHANGER 2"/>
    <property type="match status" value="1"/>
</dbReference>
<keyword evidence="14" id="KW-0539">Nucleus</keyword>
<keyword evidence="13" id="KW-0739">Sodium transport</keyword>
<keyword evidence="11 17" id="KW-0472">Membrane</keyword>
<dbReference type="GO" id="GO:0015386">
    <property type="term" value="F:potassium:proton antiporter activity"/>
    <property type="evidence" value="ECO:0007669"/>
    <property type="project" value="TreeGrafter"/>
</dbReference>
<proteinExistence type="predicted"/>
<evidence type="ECO:0000256" key="14">
    <source>
        <dbReference type="ARBA" id="ARBA00023242"/>
    </source>
</evidence>
<evidence type="ECO:0000256" key="13">
    <source>
        <dbReference type="ARBA" id="ARBA00023201"/>
    </source>
</evidence>
<dbReference type="Pfam" id="PF00999">
    <property type="entry name" value="Na_H_Exchanger"/>
    <property type="match status" value="1"/>
</dbReference>
<feature type="transmembrane region" description="Helical" evidence="17">
    <location>
        <begin position="21"/>
        <end position="42"/>
    </location>
</feature>
<keyword evidence="12" id="KW-0804">Transcription</keyword>
<evidence type="ECO:0000256" key="6">
    <source>
        <dbReference type="ARBA" id="ARBA00022989"/>
    </source>
</evidence>
<dbReference type="Pfam" id="PF02365">
    <property type="entry name" value="NAM"/>
    <property type="match status" value="1"/>
</dbReference>
<dbReference type="SUPFAM" id="SSF101941">
    <property type="entry name" value="NAC domain"/>
    <property type="match status" value="1"/>
</dbReference>
<comment type="subcellular location">
    <subcellularLocation>
        <location evidence="1">Membrane</location>
        <topology evidence="1">Multi-pass membrane protein</topology>
    </subcellularLocation>
</comment>
<evidence type="ECO:0000256" key="10">
    <source>
        <dbReference type="ARBA" id="ARBA00023125"/>
    </source>
</evidence>
<evidence type="ECO:0000256" key="2">
    <source>
        <dbReference type="ARBA" id="ARBA00022448"/>
    </source>
</evidence>
<evidence type="ECO:0000256" key="5">
    <source>
        <dbReference type="ARBA" id="ARBA00022958"/>
    </source>
</evidence>
<dbReference type="InterPro" id="IPR036093">
    <property type="entry name" value="NAC_dom_sf"/>
</dbReference>
<keyword evidence="9" id="KW-0406">Ion transport</keyword>
<evidence type="ECO:0000256" key="9">
    <source>
        <dbReference type="ARBA" id="ARBA00023065"/>
    </source>
</evidence>
<keyword evidence="4 17" id="KW-0812">Transmembrane</keyword>
<keyword evidence="8" id="KW-0915">Sodium</keyword>
<evidence type="ECO:0000256" key="4">
    <source>
        <dbReference type="ARBA" id="ARBA00022692"/>
    </source>
</evidence>
<evidence type="ECO:0000256" key="11">
    <source>
        <dbReference type="ARBA" id="ARBA00023136"/>
    </source>
</evidence>
<dbReference type="Gene3D" id="2.170.150.80">
    <property type="entry name" value="NAC domain"/>
    <property type="match status" value="1"/>
</dbReference>
<keyword evidence="7" id="KW-0805">Transcription regulation</keyword>
<keyword evidence="2" id="KW-0813">Transport</keyword>
<gene>
    <name evidence="19" type="ORF">CB5_LOCUS12850</name>
</gene>